<reference evidence="1 2" key="1">
    <citation type="submission" date="2018-03" db="EMBL/GenBank/DDBJ databases">
        <authorList>
            <person name="Keele B.F."/>
        </authorList>
    </citation>
    <scope>NUCLEOTIDE SEQUENCE [LARGE SCALE GENOMIC DNA]</scope>
    <source>
        <strain evidence="1 2">CECT 8599</strain>
    </source>
</reference>
<evidence type="ECO:0000313" key="2">
    <source>
        <dbReference type="Proteomes" id="UP000244880"/>
    </source>
</evidence>
<organism evidence="1 2">
    <name type="scientific">Ascidiaceihabitans donghaensis</name>
    <dbReference type="NCBI Taxonomy" id="1510460"/>
    <lineage>
        <taxon>Bacteria</taxon>
        <taxon>Pseudomonadati</taxon>
        <taxon>Pseudomonadota</taxon>
        <taxon>Alphaproteobacteria</taxon>
        <taxon>Rhodobacterales</taxon>
        <taxon>Paracoccaceae</taxon>
        <taxon>Ascidiaceihabitans</taxon>
    </lineage>
</organism>
<dbReference type="Proteomes" id="UP000244880">
    <property type="component" value="Unassembled WGS sequence"/>
</dbReference>
<protein>
    <submittedName>
        <fullName evidence="1">Uncharacterized protein</fullName>
    </submittedName>
</protein>
<dbReference type="AlphaFoldDB" id="A0A2R8BH30"/>
<keyword evidence="2" id="KW-1185">Reference proteome</keyword>
<evidence type="ECO:0000313" key="1">
    <source>
        <dbReference type="EMBL" id="SPH22314.1"/>
    </source>
</evidence>
<accession>A0A2R8BH30</accession>
<gene>
    <name evidence="1" type="ORF">ASD8599_03058</name>
</gene>
<sequence length="95" mass="10979">MIIPAGGFRLHVLMLVSVMWRTFIPDDNAATLRSVPFPFTLHQHVHPTVECHDFFSLLGHDVRKVFDHPRQVGHVFFKFVHGLVFQRYTVVSLIA</sequence>
<name>A0A2R8BH30_9RHOB</name>
<proteinExistence type="predicted"/>
<dbReference type="EMBL" id="OMOR01000001">
    <property type="protein sequence ID" value="SPH22314.1"/>
    <property type="molecule type" value="Genomic_DNA"/>
</dbReference>